<comment type="catalytic activity">
    <reaction evidence="5 7">
        <text>L-proline + NADP(+) = (S)-1-pyrroline-5-carboxylate + NADPH + 2 H(+)</text>
        <dbReference type="Rhea" id="RHEA:14109"/>
        <dbReference type="ChEBI" id="CHEBI:15378"/>
        <dbReference type="ChEBI" id="CHEBI:17388"/>
        <dbReference type="ChEBI" id="CHEBI:57783"/>
        <dbReference type="ChEBI" id="CHEBI:58349"/>
        <dbReference type="ChEBI" id="CHEBI:60039"/>
        <dbReference type="EC" id="1.5.1.2"/>
    </reaction>
</comment>
<dbReference type="Gene3D" id="3.40.50.720">
    <property type="entry name" value="NAD(P)-binding Rossmann-like Domain"/>
    <property type="match status" value="1"/>
</dbReference>
<gene>
    <name evidence="5 10" type="primary">proC</name>
    <name evidence="10" type="ORF">ACFQ4P_04605</name>
</gene>
<dbReference type="InterPro" id="IPR008927">
    <property type="entry name" value="6-PGluconate_DH-like_C_sf"/>
</dbReference>
<comment type="subcellular location">
    <subcellularLocation>
        <location evidence="5">Cytoplasm</location>
    </subcellularLocation>
</comment>
<evidence type="ECO:0000256" key="1">
    <source>
        <dbReference type="ARBA" id="ARBA00005525"/>
    </source>
</evidence>
<dbReference type="InterPro" id="IPR000304">
    <property type="entry name" value="Pyrroline-COOH_reductase"/>
</dbReference>
<keyword evidence="4 5" id="KW-0560">Oxidoreductase</keyword>
<evidence type="ECO:0000313" key="10">
    <source>
        <dbReference type="EMBL" id="MFD1429528.1"/>
    </source>
</evidence>
<comment type="catalytic activity">
    <reaction evidence="5">
        <text>L-proline + NAD(+) = (S)-1-pyrroline-5-carboxylate + NADH + 2 H(+)</text>
        <dbReference type="Rhea" id="RHEA:14105"/>
        <dbReference type="ChEBI" id="CHEBI:15378"/>
        <dbReference type="ChEBI" id="CHEBI:17388"/>
        <dbReference type="ChEBI" id="CHEBI:57540"/>
        <dbReference type="ChEBI" id="CHEBI:57945"/>
        <dbReference type="ChEBI" id="CHEBI:60039"/>
        <dbReference type="EC" id="1.5.1.2"/>
    </reaction>
</comment>
<dbReference type="InterPro" id="IPR053790">
    <property type="entry name" value="P5CR-like_CS"/>
</dbReference>
<name>A0ABW4CID7_9LACO</name>
<dbReference type="Proteomes" id="UP001597196">
    <property type="component" value="Unassembled WGS sequence"/>
</dbReference>
<dbReference type="PANTHER" id="PTHR11645:SF0">
    <property type="entry name" value="PYRROLINE-5-CARBOXYLATE REDUCTASE 3"/>
    <property type="match status" value="1"/>
</dbReference>
<dbReference type="InterPro" id="IPR028939">
    <property type="entry name" value="P5C_Rdtase_cat_N"/>
</dbReference>
<dbReference type="EC" id="1.5.1.2" evidence="5 6"/>
<sequence>MKLGFIGVGNMAQAIIEGLLKAQALTPGTILVHGGHAAHFQPYAEAHGLQVAPDNATVAASCEVVILAVKPTLAASVCAEIAEGVQAHRPLVVSLMAGVSLEKLATLLGDAALPLVRLMPNLNVAINAGMTAYALNQVAAAQAQQVIDLFSPLGGLTELPEADFATFGALAGSAPAFVYLFIDALARAGVKHGLTKQAATEIVAQMLAGSGQMVLASDESPFDLIDKVSSPGGTTVEGILAMEAHGFSTATVAGVDATIAKDQAGA</sequence>
<evidence type="ECO:0000313" key="11">
    <source>
        <dbReference type="Proteomes" id="UP001597196"/>
    </source>
</evidence>
<dbReference type="InterPro" id="IPR036291">
    <property type="entry name" value="NAD(P)-bd_dom_sf"/>
</dbReference>
<dbReference type="InterPro" id="IPR029036">
    <property type="entry name" value="P5CR_dimer"/>
</dbReference>
<feature type="domain" description="Pyrroline-5-carboxylate reductase dimerisation" evidence="9">
    <location>
        <begin position="161"/>
        <end position="263"/>
    </location>
</feature>
<comment type="function">
    <text evidence="5">Catalyzes the reduction of 1-pyrroline-5-carboxylate (PCA) to L-proline.</text>
</comment>
<evidence type="ECO:0000259" key="8">
    <source>
        <dbReference type="Pfam" id="PF03807"/>
    </source>
</evidence>
<dbReference type="Pfam" id="PF14748">
    <property type="entry name" value="P5CR_dimer"/>
    <property type="match status" value="1"/>
</dbReference>
<comment type="similarity">
    <text evidence="1 5 7">Belongs to the pyrroline-5-carboxylate reductase family.</text>
</comment>
<dbReference type="PIRSF" id="PIRSF000193">
    <property type="entry name" value="Pyrrol-5-carb_rd"/>
    <property type="match status" value="1"/>
</dbReference>
<organism evidence="10 11">
    <name type="scientific">Lacticaseibacillus mingshuiensis</name>
    <dbReference type="NCBI Taxonomy" id="2799574"/>
    <lineage>
        <taxon>Bacteria</taxon>
        <taxon>Bacillati</taxon>
        <taxon>Bacillota</taxon>
        <taxon>Bacilli</taxon>
        <taxon>Lactobacillales</taxon>
        <taxon>Lactobacillaceae</taxon>
        <taxon>Lacticaseibacillus</taxon>
    </lineage>
</organism>
<evidence type="ECO:0000256" key="6">
    <source>
        <dbReference type="NCBIfam" id="TIGR00112"/>
    </source>
</evidence>
<dbReference type="PANTHER" id="PTHR11645">
    <property type="entry name" value="PYRROLINE-5-CARBOXYLATE REDUCTASE"/>
    <property type="match status" value="1"/>
</dbReference>
<dbReference type="SUPFAM" id="SSF51735">
    <property type="entry name" value="NAD(P)-binding Rossmann-fold domains"/>
    <property type="match status" value="1"/>
</dbReference>
<dbReference type="RefSeq" id="WP_203628366.1">
    <property type="nucleotide sequence ID" value="NZ_BOLQ01000024.1"/>
</dbReference>
<evidence type="ECO:0000259" key="9">
    <source>
        <dbReference type="Pfam" id="PF14748"/>
    </source>
</evidence>
<comment type="caution">
    <text evidence="10">The sequence shown here is derived from an EMBL/GenBank/DDBJ whole genome shotgun (WGS) entry which is preliminary data.</text>
</comment>
<keyword evidence="2 5" id="KW-0641">Proline biosynthesis</keyword>
<keyword evidence="5" id="KW-0963">Cytoplasm</keyword>
<keyword evidence="3 5" id="KW-0521">NADP</keyword>
<protein>
    <recommendedName>
        <fullName evidence="5 6">Pyrroline-5-carboxylate reductase</fullName>
        <shortName evidence="5">P5C reductase</shortName>
        <shortName evidence="5">P5CR</shortName>
        <ecNumber evidence="5 6">1.5.1.2</ecNumber>
    </recommendedName>
    <alternativeName>
        <fullName evidence="5">PCA reductase</fullName>
    </alternativeName>
</protein>
<dbReference type="SUPFAM" id="SSF48179">
    <property type="entry name" value="6-phosphogluconate dehydrogenase C-terminal domain-like"/>
    <property type="match status" value="1"/>
</dbReference>
<dbReference type="GO" id="GO:0004735">
    <property type="term" value="F:pyrroline-5-carboxylate reductase activity"/>
    <property type="evidence" value="ECO:0007669"/>
    <property type="project" value="UniProtKB-EC"/>
</dbReference>
<evidence type="ECO:0000256" key="4">
    <source>
        <dbReference type="ARBA" id="ARBA00023002"/>
    </source>
</evidence>
<proteinExistence type="inferred from homology"/>
<keyword evidence="5 7" id="KW-0028">Amino-acid biosynthesis</keyword>
<evidence type="ECO:0000256" key="5">
    <source>
        <dbReference type="HAMAP-Rule" id="MF_01925"/>
    </source>
</evidence>
<dbReference type="Gene3D" id="1.10.3730.10">
    <property type="entry name" value="ProC C-terminal domain-like"/>
    <property type="match status" value="1"/>
</dbReference>
<dbReference type="HAMAP" id="MF_01925">
    <property type="entry name" value="P5C_reductase"/>
    <property type="match status" value="1"/>
</dbReference>
<dbReference type="PROSITE" id="PS00521">
    <property type="entry name" value="P5CR"/>
    <property type="match status" value="1"/>
</dbReference>
<dbReference type="Pfam" id="PF03807">
    <property type="entry name" value="F420_oxidored"/>
    <property type="match status" value="1"/>
</dbReference>
<feature type="domain" description="Pyrroline-5-carboxylate reductase catalytic N-terminal" evidence="8">
    <location>
        <begin position="2"/>
        <end position="98"/>
    </location>
</feature>
<comment type="pathway">
    <text evidence="5 7">Amino-acid biosynthesis; L-proline biosynthesis; L-proline from L-glutamate 5-semialdehyde: step 1/1.</text>
</comment>
<evidence type="ECO:0000256" key="2">
    <source>
        <dbReference type="ARBA" id="ARBA00022650"/>
    </source>
</evidence>
<reference evidence="11" key="1">
    <citation type="journal article" date="2019" name="Int. J. Syst. Evol. Microbiol.">
        <title>The Global Catalogue of Microorganisms (GCM) 10K type strain sequencing project: providing services to taxonomists for standard genome sequencing and annotation.</title>
        <authorList>
            <consortium name="The Broad Institute Genomics Platform"/>
            <consortium name="The Broad Institute Genome Sequencing Center for Infectious Disease"/>
            <person name="Wu L."/>
            <person name="Ma J."/>
        </authorList>
    </citation>
    <scope>NUCLEOTIDE SEQUENCE [LARGE SCALE GENOMIC DNA]</scope>
    <source>
        <strain evidence="11">CCM 8980</strain>
    </source>
</reference>
<evidence type="ECO:0000256" key="7">
    <source>
        <dbReference type="RuleBase" id="RU003903"/>
    </source>
</evidence>
<evidence type="ECO:0000256" key="3">
    <source>
        <dbReference type="ARBA" id="ARBA00022857"/>
    </source>
</evidence>
<accession>A0ABW4CID7</accession>
<dbReference type="EMBL" id="JBHTOC010000005">
    <property type="protein sequence ID" value="MFD1429528.1"/>
    <property type="molecule type" value="Genomic_DNA"/>
</dbReference>
<dbReference type="NCBIfam" id="TIGR00112">
    <property type="entry name" value="proC"/>
    <property type="match status" value="1"/>
</dbReference>
<keyword evidence="11" id="KW-1185">Reference proteome</keyword>